<dbReference type="AlphaFoldDB" id="A0A8J5N750"/>
<evidence type="ECO:0000313" key="1">
    <source>
        <dbReference type="EMBL" id="KAG7174309.1"/>
    </source>
</evidence>
<dbReference type="EMBL" id="JAHLQT010007678">
    <property type="protein sequence ID" value="KAG7174309.1"/>
    <property type="molecule type" value="Genomic_DNA"/>
</dbReference>
<name>A0A8J5N750_HOMAM</name>
<sequence>MVAPQSRISFILRNKTTFVGFLSTKVLSLQPRGPVPDKEVVDLIPSGDQKGYSPRLAVCSPKILSLSS</sequence>
<evidence type="ECO:0000313" key="2">
    <source>
        <dbReference type="Proteomes" id="UP000747542"/>
    </source>
</evidence>
<comment type="caution">
    <text evidence="1">The sequence shown here is derived from an EMBL/GenBank/DDBJ whole genome shotgun (WGS) entry which is preliminary data.</text>
</comment>
<proteinExistence type="predicted"/>
<dbReference type="Proteomes" id="UP000747542">
    <property type="component" value="Unassembled WGS sequence"/>
</dbReference>
<organism evidence="1 2">
    <name type="scientific">Homarus americanus</name>
    <name type="common">American lobster</name>
    <dbReference type="NCBI Taxonomy" id="6706"/>
    <lineage>
        <taxon>Eukaryota</taxon>
        <taxon>Metazoa</taxon>
        <taxon>Ecdysozoa</taxon>
        <taxon>Arthropoda</taxon>
        <taxon>Crustacea</taxon>
        <taxon>Multicrustacea</taxon>
        <taxon>Malacostraca</taxon>
        <taxon>Eumalacostraca</taxon>
        <taxon>Eucarida</taxon>
        <taxon>Decapoda</taxon>
        <taxon>Pleocyemata</taxon>
        <taxon>Astacidea</taxon>
        <taxon>Nephropoidea</taxon>
        <taxon>Nephropidae</taxon>
        <taxon>Homarus</taxon>
    </lineage>
</organism>
<reference evidence="1" key="1">
    <citation type="journal article" date="2021" name="Sci. Adv.">
        <title>The American lobster genome reveals insights on longevity, neural, and immune adaptations.</title>
        <authorList>
            <person name="Polinski J.M."/>
            <person name="Zimin A.V."/>
            <person name="Clark K.F."/>
            <person name="Kohn A.B."/>
            <person name="Sadowski N."/>
            <person name="Timp W."/>
            <person name="Ptitsyn A."/>
            <person name="Khanna P."/>
            <person name="Romanova D.Y."/>
            <person name="Williams P."/>
            <person name="Greenwood S.J."/>
            <person name="Moroz L.L."/>
            <person name="Walt D.R."/>
            <person name="Bodnar A.G."/>
        </authorList>
    </citation>
    <scope>NUCLEOTIDE SEQUENCE</scope>
    <source>
        <strain evidence="1">GMGI-L3</strain>
    </source>
</reference>
<accession>A0A8J5N750</accession>
<keyword evidence="2" id="KW-1185">Reference proteome</keyword>
<protein>
    <submittedName>
        <fullName evidence="1">Uncharacterized protein</fullName>
    </submittedName>
</protein>
<gene>
    <name evidence="1" type="ORF">Hamer_G003246</name>
</gene>